<dbReference type="RefSeq" id="WP_193670087.1">
    <property type="nucleotide sequence ID" value="NZ_JACDTV010000012.1"/>
</dbReference>
<name>A0ABS2M8E3_9ACTN</name>
<accession>A0ABS2M8E3</accession>
<feature type="compositionally biased region" description="Pro residues" evidence="1">
    <location>
        <begin position="24"/>
        <end position="33"/>
    </location>
</feature>
<evidence type="ECO:0000313" key="3">
    <source>
        <dbReference type="Proteomes" id="UP000732378"/>
    </source>
</evidence>
<evidence type="ECO:0008006" key="4">
    <source>
        <dbReference type="Google" id="ProtNLM"/>
    </source>
</evidence>
<dbReference type="Proteomes" id="UP000732378">
    <property type="component" value="Unassembled WGS sequence"/>
</dbReference>
<comment type="caution">
    <text evidence="2">The sequence shown here is derived from an EMBL/GenBank/DDBJ whole genome shotgun (WGS) entry which is preliminary data.</text>
</comment>
<keyword evidence="3" id="KW-1185">Reference proteome</keyword>
<feature type="region of interest" description="Disordered" evidence="1">
    <location>
        <begin position="18"/>
        <end position="70"/>
    </location>
</feature>
<organism evidence="2 3">
    <name type="scientific">Nocardioides salarius</name>
    <dbReference type="NCBI Taxonomy" id="374513"/>
    <lineage>
        <taxon>Bacteria</taxon>
        <taxon>Bacillati</taxon>
        <taxon>Actinomycetota</taxon>
        <taxon>Actinomycetes</taxon>
        <taxon>Propionibacteriales</taxon>
        <taxon>Nocardioidaceae</taxon>
        <taxon>Nocardioides</taxon>
    </lineage>
</organism>
<sequence>MSATDYCDLCDLPLSTCVHGMPKPVEPPPPAKKAPPKASPVTRRRTTPASSGGAFGSSAPAAPARPRRRTPAVDFKPWIVKLLQEAGGQAESDDLLSDLEQRLGDVLRPGDLESGPTGELRWRTAARTARKELADDGLLLAPRPGTWALTDRGRVEWVPDLPSA</sequence>
<reference evidence="2 3" key="1">
    <citation type="submission" date="2021-01" db="EMBL/GenBank/DDBJ databases">
        <title>Sequencing the genomes of 1000 actinobacteria strains.</title>
        <authorList>
            <person name="Klenk H.-P."/>
        </authorList>
    </citation>
    <scope>NUCLEOTIDE SEQUENCE [LARGE SCALE GENOMIC DNA]</scope>
    <source>
        <strain evidence="2 3">DSM 18239</strain>
    </source>
</reference>
<dbReference type="EMBL" id="JAFBBZ010000001">
    <property type="protein sequence ID" value="MBM7507462.1"/>
    <property type="molecule type" value="Genomic_DNA"/>
</dbReference>
<protein>
    <recommendedName>
        <fullName evidence="4">Restriction system protein Mrr-like N-terminal domain-containing protein</fullName>
    </recommendedName>
</protein>
<feature type="compositionally biased region" description="Low complexity" evidence="1">
    <location>
        <begin position="47"/>
        <end position="64"/>
    </location>
</feature>
<evidence type="ECO:0000313" key="2">
    <source>
        <dbReference type="EMBL" id="MBM7507462.1"/>
    </source>
</evidence>
<gene>
    <name evidence="2" type="ORF">JOE61_001276</name>
</gene>
<evidence type="ECO:0000256" key="1">
    <source>
        <dbReference type="SAM" id="MobiDB-lite"/>
    </source>
</evidence>
<proteinExistence type="predicted"/>